<evidence type="ECO:0008006" key="5">
    <source>
        <dbReference type="Google" id="ProtNLM"/>
    </source>
</evidence>
<dbReference type="PANTHER" id="PTHR36842:SF1">
    <property type="entry name" value="PROTEIN TOLB"/>
    <property type="match status" value="1"/>
</dbReference>
<gene>
    <name evidence="3" type="ORF">B0T46_25145</name>
</gene>
<dbReference type="Gene3D" id="2.120.10.30">
    <property type="entry name" value="TolB, C-terminal domain"/>
    <property type="match status" value="2"/>
</dbReference>
<comment type="caution">
    <text evidence="3">The sequence shown here is derived from an EMBL/GenBank/DDBJ whole genome shotgun (WGS) entry which is preliminary data.</text>
</comment>
<sequence length="297" mass="31670">MMLDMSSMRSRVPTSWVAVFITVALSGLLVSCGGDGEQSPRPAKIAFADDWQSVFVMNPDGTGVTRIADGGDPSFAADGSKIVVGGRSISAMDPDGSNIVKLADGGYQPTFSPDGTRIAFVRGGVIYVMNADGSQLKQLTTPGPTSGRDLTSSHHPAFSPDGATIVFTRADTIWTMASDGTGQRQLLTDGYFNSEAVFTPDGAGIVFTSNRGGKDRSEIYMMDLDGEHVRPLTDDHTGHPSFTSDDTILFTRFTRDPATSDNGVEIWEMNSDGSNPHRLTDPQQTAQHPSWGGETVP</sequence>
<feature type="region of interest" description="Disordered" evidence="2">
    <location>
        <begin position="267"/>
        <end position="297"/>
    </location>
</feature>
<dbReference type="InterPro" id="IPR011659">
    <property type="entry name" value="WD40"/>
</dbReference>
<dbReference type="SUPFAM" id="SSF69304">
    <property type="entry name" value="Tricorn protease N-terminal domain"/>
    <property type="match status" value="2"/>
</dbReference>
<evidence type="ECO:0000256" key="1">
    <source>
        <dbReference type="ARBA" id="ARBA00009820"/>
    </source>
</evidence>
<reference evidence="3 4" key="1">
    <citation type="journal article" date="2016" name="Antonie Van Leeuwenhoek">
        <title>Nocardia donostiensis sp. nov., isolated from human respiratory specimens.</title>
        <authorList>
            <person name="Ercibengoa M."/>
            <person name="Bell M."/>
            <person name="Marimon J.M."/>
            <person name="Humrighouse B."/>
            <person name="Klenk H.P."/>
            <person name="Potter G."/>
            <person name="Perez-Trallero E."/>
        </authorList>
    </citation>
    <scope>NUCLEOTIDE SEQUENCE [LARGE SCALE GENOMIC DNA]</scope>
    <source>
        <strain evidence="3 4">X1655</strain>
    </source>
</reference>
<accession>A0A1V2T943</accession>
<dbReference type="PANTHER" id="PTHR36842">
    <property type="entry name" value="PROTEIN TOLB HOMOLOG"/>
    <property type="match status" value="1"/>
</dbReference>
<proteinExistence type="inferred from homology"/>
<dbReference type="Proteomes" id="UP000188836">
    <property type="component" value="Unassembled WGS sequence"/>
</dbReference>
<keyword evidence="4" id="KW-1185">Reference proteome</keyword>
<dbReference type="Pfam" id="PF07676">
    <property type="entry name" value="PD40"/>
    <property type="match status" value="3"/>
</dbReference>
<comment type="similarity">
    <text evidence="1">Belongs to the TolB family.</text>
</comment>
<dbReference type="EMBL" id="MUMY01000035">
    <property type="protein sequence ID" value="ONM46029.1"/>
    <property type="molecule type" value="Genomic_DNA"/>
</dbReference>
<evidence type="ECO:0000256" key="2">
    <source>
        <dbReference type="SAM" id="MobiDB-lite"/>
    </source>
</evidence>
<organism evidence="3 4">
    <name type="scientific">Nocardia donostiensis</name>
    <dbReference type="NCBI Taxonomy" id="1538463"/>
    <lineage>
        <taxon>Bacteria</taxon>
        <taxon>Bacillati</taxon>
        <taxon>Actinomycetota</taxon>
        <taxon>Actinomycetes</taxon>
        <taxon>Mycobacteriales</taxon>
        <taxon>Nocardiaceae</taxon>
        <taxon>Nocardia</taxon>
    </lineage>
</organism>
<name>A0A1V2T943_9NOCA</name>
<protein>
    <recommendedName>
        <fullName evidence="5">DUF5050 domain-containing protein</fullName>
    </recommendedName>
</protein>
<dbReference type="STRING" id="1538463.B0T36_22900"/>
<evidence type="ECO:0000313" key="3">
    <source>
        <dbReference type="EMBL" id="ONM46029.1"/>
    </source>
</evidence>
<evidence type="ECO:0000313" key="4">
    <source>
        <dbReference type="Proteomes" id="UP000188836"/>
    </source>
</evidence>
<dbReference type="InterPro" id="IPR011042">
    <property type="entry name" value="6-blade_b-propeller_TolB-like"/>
</dbReference>
<dbReference type="AlphaFoldDB" id="A0A1V2T943"/>